<gene>
    <name evidence="6" type="primary">TMA16</name>
</gene>
<name>A0AAY4DN75_9TELE</name>
<reference evidence="6 7" key="1">
    <citation type="submission" date="2020-06" db="EMBL/GenBank/DDBJ databases">
        <authorList>
            <consortium name="Wellcome Sanger Institute Data Sharing"/>
        </authorList>
    </citation>
    <scope>NUCLEOTIDE SEQUENCE [LARGE SCALE GENOMIC DNA]</scope>
</reference>
<keyword evidence="7" id="KW-1185">Reference proteome</keyword>
<dbReference type="AlphaFoldDB" id="A0AAY4DN75"/>
<evidence type="ECO:0000313" key="7">
    <source>
        <dbReference type="Proteomes" id="UP000694580"/>
    </source>
</evidence>
<feature type="region of interest" description="Disordered" evidence="5">
    <location>
        <begin position="169"/>
        <end position="211"/>
    </location>
</feature>
<dbReference type="GO" id="GO:0005634">
    <property type="term" value="C:nucleus"/>
    <property type="evidence" value="ECO:0007669"/>
    <property type="project" value="TreeGrafter"/>
</dbReference>
<dbReference type="Ensembl" id="ENSDCDT00010055989.1">
    <property type="protein sequence ID" value="ENSDCDP00010045801.1"/>
    <property type="gene ID" value="ENSDCDG00010028143.1"/>
</dbReference>
<dbReference type="Proteomes" id="UP000694580">
    <property type="component" value="Chromosome 4"/>
</dbReference>
<sequence length="211" mass="24680">MFLRFHVRERRDRMPKAAKGKAPAEKKVVHPYSRKAGYLVRAAARQDRKERQRNEKAQRLNLIGEQLMWFQSHLDPDKAEYSRQDACDLIERYLHRFDGELEQIELVNSIKGRQGRVHGSREAVIRQSVERERALYEGVGFEIPDIVNTKHLKTFRTWSGDLKKLPNIKMRRVSSKGTKSSQSSAQRTPSQQEEESIEEEETEEEADCQDD</sequence>
<evidence type="ECO:0000256" key="4">
    <source>
        <dbReference type="ARBA" id="ARBA00034132"/>
    </source>
</evidence>
<dbReference type="InterPro" id="IPR038356">
    <property type="entry name" value="Tma16_sf"/>
</dbReference>
<evidence type="ECO:0000256" key="2">
    <source>
        <dbReference type="ARBA" id="ARBA00034079"/>
    </source>
</evidence>
<evidence type="ECO:0000313" key="6">
    <source>
        <dbReference type="Ensembl" id="ENSDCDP00010045801.1"/>
    </source>
</evidence>
<dbReference type="Gene3D" id="1.20.1440.170">
    <property type="entry name" value="Translation machinery-associated protein 16-like"/>
    <property type="match status" value="1"/>
</dbReference>
<evidence type="ECO:0000256" key="5">
    <source>
        <dbReference type="SAM" id="MobiDB-lite"/>
    </source>
</evidence>
<comment type="function">
    <text evidence="2">Involved in the biogenesis of the 60S ribosomal subunit in the nucleus.</text>
</comment>
<reference evidence="6" key="3">
    <citation type="submission" date="2025-09" db="UniProtKB">
        <authorList>
            <consortium name="Ensembl"/>
        </authorList>
    </citation>
    <scope>IDENTIFICATION</scope>
</reference>
<protein>
    <recommendedName>
        <fullName evidence="1">Translation machinery-associated protein 16</fullName>
    </recommendedName>
</protein>
<dbReference type="PANTHER" id="PTHR13349:SF2">
    <property type="entry name" value="TRANSLATION MACHINERY-ASSOCIATED PROTEIN 16"/>
    <property type="match status" value="1"/>
</dbReference>
<comment type="subunit">
    <text evidence="4">Associates with pre-60S ribosomal particles.</text>
</comment>
<feature type="compositionally biased region" description="Acidic residues" evidence="5">
    <location>
        <begin position="192"/>
        <end position="211"/>
    </location>
</feature>
<accession>A0AAY4DN75</accession>
<comment type="similarity">
    <text evidence="3">Belongs to the TMA16 family.</text>
</comment>
<evidence type="ECO:0000256" key="3">
    <source>
        <dbReference type="ARBA" id="ARBA00034127"/>
    </source>
</evidence>
<reference evidence="6" key="2">
    <citation type="submission" date="2025-08" db="UniProtKB">
        <authorList>
            <consortium name="Ensembl"/>
        </authorList>
    </citation>
    <scope>IDENTIFICATION</scope>
</reference>
<dbReference type="RefSeq" id="XP_028830937.1">
    <property type="nucleotide sequence ID" value="XM_028975104.1"/>
</dbReference>
<dbReference type="GeneID" id="114787514"/>
<proteinExistence type="inferred from homology"/>
<dbReference type="PANTHER" id="PTHR13349">
    <property type="entry name" value="TRANSLATION MACHINERY-ASSOCIATED PROTEIN 16"/>
    <property type="match status" value="1"/>
</dbReference>
<organism evidence="6 7">
    <name type="scientific">Denticeps clupeoides</name>
    <name type="common">denticle herring</name>
    <dbReference type="NCBI Taxonomy" id="299321"/>
    <lineage>
        <taxon>Eukaryota</taxon>
        <taxon>Metazoa</taxon>
        <taxon>Chordata</taxon>
        <taxon>Craniata</taxon>
        <taxon>Vertebrata</taxon>
        <taxon>Euteleostomi</taxon>
        <taxon>Actinopterygii</taxon>
        <taxon>Neopterygii</taxon>
        <taxon>Teleostei</taxon>
        <taxon>Clupei</taxon>
        <taxon>Clupeiformes</taxon>
        <taxon>Denticipitoidei</taxon>
        <taxon>Denticipitidae</taxon>
        <taxon>Denticeps</taxon>
    </lineage>
</organism>
<feature type="compositionally biased region" description="Low complexity" evidence="5">
    <location>
        <begin position="175"/>
        <end position="184"/>
    </location>
</feature>
<dbReference type="GeneTree" id="ENSGT00390000004179"/>
<dbReference type="FunFam" id="1.20.1440.170:FF:000001">
    <property type="entry name" value="Translation machinery-associated 16 homolog"/>
    <property type="match status" value="1"/>
</dbReference>
<evidence type="ECO:0000256" key="1">
    <source>
        <dbReference type="ARBA" id="ARBA00020047"/>
    </source>
</evidence>
<dbReference type="Pfam" id="PF11176">
    <property type="entry name" value="Tma16"/>
    <property type="match status" value="1"/>
</dbReference>
<dbReference type="InterPro" id="IPR021346">
    <property type="entry name" value="Tma16"/>
</dbReference>